<dbReference type="AlphaFoldDB" id="A0AAD8GRA8"/>
<evidence type="ECO:0000313" key="2">
    <source>
        <dbReference type="Proteomes" id="UP001237642"/>
    </source>
</evidence>
<evidence type="ECO:0000313" key="1">
    <source>
        <dbReference type="EMBL" id="KAK1353707.1"/>
    </source>
</evidence>
<reference evidence="1" key="2">
    <citation type="submission" date="2023-05" db="EMBL/GenBank/DDBJ databases">
        <authorList>
            <person name="Schelkunov M.I."/>
        </authorList>
    </citation>
    <scope>NUCLEOTIDE SEQUENCE</scope>
    <source>
        <strain evidence="1">Hsosn_3</strain>
        <tissue evidence="1">Leaf</tissue>
    </source>
</reference>
<name>A0AAD8GRA8_9APIA</name>
<reference evidence="1" key="1">
    <citation type="submission" date="2023-02" db="EMBL/GenBank/DDBJ databases">
        <title>Genome of toxic invasive species Heracleum sosnowskyi carries increased number of genes despite the absence of recent whole-genome duplications.</title>
        <authorList>
            <person name="Schelkunov M."/>
            <person name="Shtratnikova V."/>
            <person name="Makarenko M."/>
            <person name="Klepikova A."/>
            <person name="Omelchenko D."/>
            <person name="Novikova G."/>
            <person name="Obukhova E."/>
            <person name="Bogdanov V."/>
            <person name="Penin A."/>
            <person name="Logacheva M."/>
        </authorList>
    </citation>
    <scope>NUCLEOTIDE SEQUENCE</scope>
    <source>
        <strain evidence="1">Hsosn_3</strain>
        <tissue evidence="1">Leaf</tissue>
    </source>
</reference>
<organism evidence="1 2">
    <name type="scientific">Heracleum sosnowskyi</name>
    <dbReference type="NCBI Taxonomy" id="360622"/>
    <lineage>
        <taxon>Eukaryota</taxon>
        <taxon>Viridiplantae</taxon>
        <taxon>Streptophyta</taxon>
        <taxon>Embryophyta</taxon>
        <taxon>Tracheophyta</taxon>
        <taxon>Spermatophyta</taxon>
        <taxon>Magnoliopsida</taxon>
        <taxon>eudicotyledons</taxon>
        <taxon>Gunneridae</taxon>
        <taxon>Pentapetalae</taxon>
        <taxon>asterids</taxon>
        <taxon>campanulids</taxon>
        <taxon>Apiales</taxon>
        <taxon>Apiaceae</taxon>
        <taxon>Apioideae</taxon>
        <taxon>apioid superclade</taxon>
        <taxon>Tordylieae</taxon>
        <taxon>Tordyliinae</taxon>
        <taxon>Heracleum</taxon>
    </lineage>
</organism>
<keyword evidence="2" id="KW-1185">Reference proteome</keyword>
<dbReference type="EMBL" id="JAUIZM010000012">
    <property type="protein sequence ID" value="KAK1353707.1"/>
    <property type="molecule type" value="Genomic_DNA"/>
</dbReference>
<dbReference type="Proteomes" id="UP001237642">
    <property type="component" value="Unassembled WGS sequence"/>
</dbReference>
<accession>A0AAD8GRA8</accession>
<sequence length="108" mass="12592">MEIKLRLFYKLGLLDQLVKRLILSFHLPHCKNTINVQHLQHGTVFVRPRDLQLEGNWIKQDTFIELLESFKFKVSGKLLHNRRGFGFCALIKSRHAQGAKKSLATPRN</sequence>
<protein>
    <submittedName>
        <fullName evidence="1">Uncharacterized protein</fullName>
    </submittedName>
</protein>
<proteinExistence type="predicted"/>
<comment type="caution">
    <text evidence="1">The sequence shown here is derived from an EMBL/GenBank/DDBJ whole genome shotgun (WGS) entry which is preliminary data.</text>
</comment>
<gene>
    <name evidence="1" type="ORF">POM88_052072</name>
</gene>